<reference evidence="4" key="1">
    <citation type="journal article" date="2019" name="Int. J. Syst. Evol. Microbiol.">
        <title>The Global Catalogue of Microorganisms (GCM) 10K type strain sequencing project: providing services to taxonomists for standard genome sequencing and annotation.</title>
        <authorList>
            <consortium name="The Broad Institute Genomics Platform"/>
            <consortium name="The Broad Institute Genome Sequencing Center for Infectious Disease"/>
            <person name="Wu L."/>
            <person name="Ma J."/>
        </authorList>
    </citation>
    <scope>NUCLEOTIDE SEQUENCE [LARGE SCALE GENOMIC DNA]</scope>
    <source>
        <strain evidence="4">JCM 17326</strain>
    </source>
</reference>
<protein>
    <recommendedName>
        <fullName evidence="5">DUF4245 domain-containing protein</fullName>
    </recommendedName>
</protein>
<evidence type="ECO:0000313" key="3">
    <source>
        <dbReference type="EMBL" id="GAA3529324.1"/>
    </source>
</evidence>
<evidence type="ECO:0000256" key="2">
    <source>
        <dbReference type="SAM" id="Phobius"/>
    </source>
</evidence>
<dbReference type="RefSeq" id="WP_345558198.1">
    <property type="nucleotide sequence ID" value="NZ_BAABDQ010000001.1"/>
</dbReference>
<accession>A0ABP6V8I0</accession>
<evidence type="ECO:0000256" key="1">
    <source>
        <dbReference type="SAM" id="MobiDB-lite"/>
    </source>
</evidence>
<feature type="region of interest" description="Disordered" evidence="1">
    <location>
        <begin position="40"/>
        <end position="96"/>
    </location>
</feature>
<keyword evidence="2" id="KW-0812">Transmembrane</keyword>
<proteinExistence type="predicted"/>
<gene>
    <name evidence="3" type="ORF">GCM10022419_005300</name>
</gene>
<keyword evidence="2" id="KW-0472">Membrane</keyword>
<keyword evidence="4" id="KW-1185">Reference proteome</keyword>
<dbReference type="Proteomes" id="UP001500630">
    <property type="component" value="Unassembled WGS sequence"/>
</dbReference>
<evidence type="ECO:0000313" key="4">
    <source>
        <dbReference type="Proteomes" id="UP001500630"/>
    </source>
</evidence>
<dbReference type="EMBL" id="BAABDQ010000001">
    <property type="protein sequence ID" value="GAA3529324.1"/>
    <property type="molecule type" value="Genomic_DNA"/>
</dbReference>
<feature type="transmembrane region" description="Helical" evidence="2">
    <location>
        <begin position="12"/>
        <end position="32"/>
    </location>
</feature>
<organism evidence="3 4">
    <name type="scientific">Nonomuraea rosea</name>
    <dbReference type="NCBI Taxonomy" id="638574"/>
    <lineage>
        <taxon>Bacteria</taxon>
        <taxon>Bacillati</taxon>
        <taxon>Actinomycetota</taxon>
        <taxon>Actinomycetes</taxon>
        <taxon>Streptosporangiales</taxon>
        <taxon>Streptosporangiaceae</taxon>
        <taxon>Nonomuraea</taxon>
    </lineage>
</organism>
<sequence>MIPEGHQMGQGGRAALTTLALGVTSLVIYALFSSGFGRPPHAVEETPQPVAIPSPAQNPAQDPALDPGVSRTVSPAANPEDSRPAAASAASAAEPSRVIPGGAPLAVVSGDFWLTYLPPGLVRSAGGAVKAEAGVAGGWARFGAGSRFVEVRVERGTVAADWAAYRRRVTVLNARATSVRGKPAVVGRHPGGGRVIVWLERAGTGAWIRVSDSLGKDLVAIAASVRAPVGD</sequence>
<evidence type="ECO:0008006" key="5">
    <source>
        <dbReference type="Google" id="ProtNLM"/>
    </source>
</evidence>
<name>A0ABP6V8I0_9ACTN</name>
<comment type="caution">
    <text evidence="3">The sequence shown here is derived from an EMBL/GenBank/DDBJ whole genome shotgun (WGS) entry which is preliminary data.</text>
</comment>
<keyword evidence="2" id="KW-1133">Transmembrane helix</keyword>